<reference evidence="1" key="1">
    <citation type="journal article" date="2020" name="Stud. Mycol.">
        <title>101 Dothideomycetes genomes: a test case for predicting lifestyles and emergence of pathogens.</title>
        <authorList>
            <person name="Haridas S."/>
            <person name="Albert R."/>
            <person name="Binder M."/>
            <person name="Bloem J."/>
            <person name="Labutti K."/>
            <person name="Salamov A."/>
            <person name="Andreopoulos B."/>
            <person name="Baker S."/>
            <person name="Barry K."/>
            <person name="Bills G."/>
            <person name="Bluhm B."/>
            <person name="Cannon C."/>
            <person name="Castanera R."/>
            <person name="Culley D."/>
            <person name="Daum C."/>
            <person name="Ezra D."/>
            <person name="Gonzalez J."/>
            <person name="Henrissat B."/>
            <person name="Kuo A."/>
            <person name="Liang C."/>
            <person name="Lipzen A."/>
            <person name="Lutzoni F."/>
            <person name="Magnuson J."/>
            <person name="Mondo S."/>
            <person name="Nolan M."/>
            <person name="Ohm R."/>
            <person name="Pangilinan J."/>
            <person name="Park H.-J."/>
            <person name="Ramirez L."/>
            <person name="Alfaro M."/>
            <person name="Sun H."/>
            <person name="Tritt A."/>
            <person name="Yoshinaga Y."/>
            <person name="Zwiers L.-H."/>
            <person name="Turgeon B."/>
            <person name="Goodwin S."/>
            <person name="Spatafora J."/>
            <person name="Crous P."/>
            <person name="Grigoriev I."/>
        </authorList>
    </citation>
    <scope>NUCLEOTIDE SEQUENCE</scope>
    <source>
        <strain evidence="1">CBS 207.26</strain>
    </source>
</reference>
<dbReference type="InterPro" id="IPR036396">
    <property type="entry name" value="Cyt_P450_sf"/>
</dbReference>
<proteinExistence type="predicted"/>
<protein>
    <submittedName>
        <fullName evidence="1">Uncharacterized protein</fullName>
    </submittedName>
</protein>
<dbReference type="GO" id="GO:0005506">
    <property type="term" value="F:iron ion binding"/>
    <property type="evidence" value="ECO:0007669"/>
    <property type="project" value="InterPro"/>
</dbReference>
<sequence>MASQEETVLIPQSPAKWIIGNMQDVDSTKIFSSFWQLAEIYGPIFRFDLAGWKVIIVEWETRVLSKDGLYTAYRGEHMLGSVIGIASQMLFRWDQLGPGYEILCSDDFTRLASDMIALCAFGFYFDNFYSEQAHPFVNQMTEVLTESGRRSNGLL</sequence>
<dbReference type="GO" id="GO:0020037">
    <property type="term" value="F:heme binding"/>
    <property type="evidence" value="ECO:0007669"/>
    <property type="project" value="InterPro"/>
</dbReference>
<organism evidence="1 2">
    <name type="scientific">Zopfia rhizophila CBS 207.26</name>
    <dbReference type="NCBI Taxonomy" id="1314779"/>
    <lineage>
        <taxon>Eukaryota</taxon>
        <taxon>Fungi</taxon>
        <taxon>Dikarya</taxon>
        <taxon>Ascomycota</taxon>
        <taxon>Pezizomycotina</taxon>
        <taxon>Dothideomycetes</taxon>
        <taxon>Dothideomycetes incertae sedis</taxon>
        <taxon>Zopfiaceae</taxon>
        <taxon>Zopfia</taxon>
    </lineage>
</organism>
<accession>A0A6A6DZR8</accession>
<dbReference type="GO" id="GO:0004497">
    <property type="term" value="F:monooxygenase activity"/>
    <property type="evidence" value="ECO:0007669"/>
    <property type="project" value="InterPro"/>
</dbReference>
<name>A0A6A6DZR8_9PEZI</name>
<dbReference type="Proteomes" id="UP000800200">
    <property type="component" value="Unassembled WGS sequence"/>
</dbReference>
<dbReference type="OrthoDB" id="1470350at2759"/>
<evidence type="ECO:0000313" key="1">
    <source>
        <dbReference type="EMBL" id="KAF2185177.1"/>
    </source>
</evidence>
<evidence type="ECO:0000313" key="2">
    <source>
        <dbReference type="Proteomes" id="UP000800200"/>
    </source>
</evidence>
<dbReference type="GO" id="GO:0016705">
    <property type="term" value="F:oxidoreductase activity, acting on paired donors, with incorporation or reduction of molecular oxygen"/>
    <property type="evidence" value="ECO:0007669"/>
    <property type="project" value="InterPro"/>
</dbReference>
<dbReference type="EMBL" id="ML994634">
    <property type="protein sequence ID" value="KAF2185177.1"/>
    <property type="molecule type" value="Genomic_DNA"/>
</dbReference>
<dbReference type="AlphaFoldDB" id="A0A6A6DZR8"/>
<dbReference type="SUPFAM" id="SSF48264">
    <property type="entry name" value="Cytochrome P450"/>
    <property type="match status" value="1"/>
</dbReference>
<dbReference type="Gene3D" id="1.10.630.10">
    <property type="entry name" value="Cytochrome P450"/>
    <property type="match status" value="1"/>
</dbReference>
<keyword evidence="2" id="KW-1185">Reference proteome</keyword>
<gene>
    <name evidence="1" type="ORF">K469DRAFT_688004</name>
</gene>